<keyword evidence="1" id="KW-0732">Signal</keyword>
<evidence type="ECO:0000256" key="1">
    <source>
        <dbReference type="SAM" id="SignalP"/>
    </source>
</evidence>
<gene>
    <name evidence="2" type="ORF">HWV54_05265</name>
</gene>
<protein>
    <submittedName>
        <fullName evidence="2">Uncharacterized protein</fullName>
    </submittedName>
</protein>
<evidence type="ECO:0000313" key="2">
    <source>
        <dbReference type="EMBL" id="QLC52273.1"/>
    </source>
</evidence>
<reference evidence="2 3" key="1">
    <citation type="submission" date="2020-06" db="EMBL/GenBank/DDBJ databases">
        <title>Complete closed genome sequence of Bartonella alsatica CIP 105477.</title>
        <authorList>
            <person name="Thibau A."/>
            <person name="Schultze T.G."/>
            <person name="Kempf V.A.J."/>
        </authorList>
    </citation>
    <scope>NUCLEOTIDE SEQUENCE [LARGE SCALE GENOMIC DNA]</scope>
    <source>
        <strain evidence="2 3">CIP 105477</strain>
    </source>
</reference>
<organism evidence="2 3">
    <name type="scientific">Bartonella alsatica</name>
    <dbReference type="NCBI Taxonomy" id="52764"/>
    <lineage>
        <taxon>Bacteria</taxon>
        <taxon>Pseudomonadati</taxon>
        <taxon>Pseudomonadota</taxon>
        <taxon>Alphaproteobacteria</taxon>
        <taxon>Hyphomicrobiales</taxon>
        <taxon>Bartonellaceae</taxon>
        <taxon>Bartonella</taxon>
    </lineage>
</organism>
<dbReference type="RefSeq" id="WP_005866020.1">
    <property type="nucleotide sequence ID" value="NZ_CACVBB010000002.1"/>
</dbReference>
<name>A0ABX6QGR0_9HYPH</name>
<dbReference type="EMBL" id="CP058235">
    <property type="protein sequence ID" value="QLC52273.1"/>
    <property type="molecule type" value="Genomic_DNA"/>
</dbReference>
<feature type="signal peptide" evidence="1">
    <location>
        <begin position="1"/>
        <end position="21"/>
    </location>
</feature>
<proteinExistence type="predicted"/>
<sequence length="105" mass="11505">MMRYYFAICAIILSFTCVVKASESPVFQGEASVIVAPTVIGTNVFLDKNVDSLLKFDSLLTKVVIPAHPGSHSVFWSGLVSFFQQMKDVCTSLGSYIRFPVSAFS</sequence>
<feature type="chain" id="PRO_5046405018" evidence="1">
    <location>
        <begin position="22"/>
        <end position="105"/>
    </location>
</feature>
<evidence type="ECO:0000313" key="3">
    <source>
        <dbReference type="Proteomes" id="UP000509443"/>
    </source>
</evidence>
<accession>A0ABX6QGR0</accession>
<keyword evidence="3" id="KW-1185">Reference proteome</keyword>
<dbReference type="Proteomes" id="UP000509443">
    <property type="component" value="Chromosome"/>
</dbReference>